<keyword evidence="12" id="KW-1185">Reference proteome</keyword>
<evidence type="ECO:0000313" key="11">
    <source>
        <dbReference type="EMBL" id="KAA0875344.1"/>
    </source>
</evidence>
<evidence type="ECO:0000256" key="6">
    <source>
        <dbReference type="ARBA" id="ARBA00023235"/>
    </source>
</evidence>
<evidence type="ECO:0000256" key="3">
    <source>
        <dbReference type="ARBA" id="ARBA00010876"/>
    </source>
</evidence>
<proteinExistence type="inferred from homology"/>
<dbReference type="SMART" id="SM00363">
    <property type="entry name" value="S4"/>
    <property type="match status" value="1"/>
</dbReference>
<evidence type="ECO:0000259" key="10">
    <source>
        <dbReference type="SMART" id="SM00363"/>
    </source>
</evidence>
<dbReference type="Pfam" id="PF01479">
    <property type="entry name" value="S4"/>
    <property type="match status" value="1"/>
</dbReference>
<dbReference type="OrthoDB" id="9807829at2"/>
<keyword evidence="6 9" id="KW-0413">Isomerase</keyword>
<dbReference type="Gene3D" id="3.30.2350.10">
    <property type="entry name" value="Pseudouridine synthase"/>
    <property type="match status" value="1"/>
</dbReference>
<comment type="caution">
    <text evidence="11">The sequence shown here is derived from an EMBL/GenBank/DDBJ whole genome shotgun (WGS) entry which is preliminary data.</text>
</comment>
<dbReference type="Pfam" id="PF00849">
    <property type="entry name" value="PseudoU_synth_2"/>
    <property type="match status" value="1"/>
</dbReference>
<evidence type="ECO:0000313" key="12">
    <source>
        <dbReference type="Proteomes" id="UP000325302"/>
    </source>
</evidence>
<comment type="function">
    <text evidence="2">Responsible for synthesis of pseudouridine from uracil at positions 955, 2504 and 2580 in 23S ribosomal RNA.</text>
</comment>
<organism evidence="11 12">
    <name type="scientific">Nitrincola tapanii</name>
    <dbReference type="NCBI Taxonomy" id="1708751"/>
    <lineage>
        <taxon>Bacteria</taxon>
        <taxon>Pseudomonadati</taxon>
        <taxon>Pseudomonadota</taxon>
        <taxon>Gammaproteobacteria</taxon>
        <taxon>Oceanospirillales</taxon>
        <taxon>Oceanospirillaceae</taxon>
        <taxon>Nitrincola</taxon>
    </lineage>
</organism>
<dbReference type="SUPFAM" id="SSF55120">
    <property type="entry name" value="Pseudouridine synthase"/>
    <property type="match status" value="1"/>
</dbReference>
<name>A0A5A9W4D5_9GAMM</name>
<dbReference type="PANTHER" id="PTHR21600:SF92">
    <property type="entry name" value="RIBOSOMAL LARGE SUBUNIT PSEUDOURIDINE SYNTHASE C"/>
    <property type="match status" value="1"/>
</dbReference>
<dbReference type="InterPro" id="IPR002942">
    <property type="entry name" value="S4_RNA-bd"/>
</dbReference>
<dbReference type="InterPro" id="IPR006224">
    <property type="entry name" value="PsdUridine_synth_RluA-like_CS"/>
</dbReference>
<evidence type="ECO:0000256" key="2">
    <source>
        <dbReference type="ARBA" id="ARBA00002876"/>
    </source>
</evidence>
<dbReference type="PANTHER" id="PTHR21600">
    <property type="entry name" value="MITOCHONDRIAL RNA PSEUDOURIDINE SYNTHASE"/>
    <property type="match status" value="1"/>
</dbReference>
<feature type="domain" description="RNA-binding S4" evidence="10">
    <location>
        <begin position="24"/>
        <end position="83"/>
    </location>
</feature>
<dbReference type="CDD" id="cd02869">
    <property type="entry name" value="PseudoU_synth_RluA_like"/>
    <property type="match status" value="1"/>
</dbReference>
<reference evidence="11 12" key="1">
    <citation type="submission" date="2019-03" db="EMBL/GenBank/DDBJ databases">
        <title>Nitrincola sp. nov. isolated from an Indian soda lake.</title>
        <authorList>
            <person name="Joshi A."/>
            <person name="Thite S.V."/>
            <person name="Joseph N."/>
            <person name="Dhotre D."/>
            <person name="Moorthy M."/>
            <person name="Shouche Y.S."/>
        </authorList>
    </citation>
    <scope>NUCLEOTIDE SEQUENCE [LARGE SCALE GENOMIC DNA]</scope>
    <source>
        <strain evidence="11 12">MEB193</strain>
    </source>
</reference>
<dbReference type="RefSeq" id="WP_149390352.1">
    <property type="nucleotide sequence ID" value="NZ_SMRS01000003.1"/>
</dbReference>
<evidence type="ECO:0000256" key="5">
    <source>
        <dbReference type="ARBA" id="ARBA00022884"/>
    </source>
</evidence>
<dbReference type="EC" id="5.4.99.-" evidence="9"/>
<dbReference type="PROSITE" id="PS50889">
    <property type="entry name" value="S4"/>
    <property type="match status" value="1"/>
</dbReference>
<comment type="similarity">
    <text evidence="3 9">Belongs to the pseudouridine synthase RluA family.</text>
</comment>
<dbReference type="InterPro" id="IPR036986">
    <property type="entry name" value="S4_RNA-bd_sf"/>
</dbReference>
<evidence type="ECO:0000256" key="9">
    <source>
        <dbReference type="RuleBase" id="RU362028"/>
    </source>
</evidence>
<dbReference type="SUPFAM" id="SSF55174">
    <property type="entry name" value="Alpha-L RNA-binding motif"/>
    <property type="match status" value="1"/>
</dbReference>
<feature type="active site" evidence="7">
    <location>
        <position position="147"/>
    </location>
</feature>
<protein>
    <recommendedName>
        <fullName evidence="9">Pseudouridine synthase</fullName>
        <ecNumber evidence="9">5.4.99.-</ecNumber>
    </recommendedName>
</protein>
<dbReference type="InterPro" id="IPR020103">
    <property type="entry name" value="PsdUridine_synth_cat_dom_sf"/>
</dbReference>
<accession>A0A5A9W4D5</accession>
<dbReference type="InterPro" id="IPR006145">
    <property type="entry name" value="PsdUridine_synth_RsuA/RluA"/>
</dbReference>
<dbReference type="Proteomes" id="UP000325302">
    <property type="component" value="Unassembled WGS sequence"/>
</dbReference>
<dbReference type="NCBIfam" id="NF008249">
    <property type="entry name" value="PRK11025.1"/>
    <property type="match status" value="1"/>
</dbReference>
<sequence>MSDSQQDSRPQVRLLSIDAESAGQRIDNFLRTQLKGVPKTLIYRVLRKGEVRVNKKRIKPEYKLQLGDEVRVPPLRVSEAEVAAPVSRSLTEHLQQAILYETDALLIINKPSGLAVHGGSGINLGLIEALRQMRPEARFLELVHRLDRDTSGCIMVAKKRSMLRYLHEALREKRVRKIYHALVLGRWANRQQRVEAPLLRNELKSGERIVRVDAEGKASITEFKVLRRFGDLATLVEASPLTGRTHQIRVHAQFVGHPIIGDEKYAPDEGLKKMRALALKRLMLHAAELRLVLPDGEKLQVQAEYDAEMALAVQTLVQETADKTSVS</sequence>
<gene>
    <name evidence="11" type="primary">rluC</name>
    <name evidence="11" type="ORF">E1H14_04950</name>
</gene>
<comment type="catalytic activity">
    <reaction evidence="9">
        <text>a uridine in RNA = a pseudouridine in RNA</text>
        <dbReference type="Rhea" id="RHEA:48348"/>
        <dbReference type="Rhea" id="RHEA-COMP:12068"/>
        <dbReference type="Rhea" id="RHEA-COMP:12069"/>
        <dbReference type="ChEBI" id="CHEBI:65314"/>
        <dbReference type="ChEBI" id="CHEBI:65315"/>
    </reaction>
</comment>
<dbReference type="Gene3D" id="3.10.290.10">
    <property type="entry name" value="RNA-binding S4 domain"/>
    <property type="match status" value="1"/>
</dbReference>
<dbReference type="InterPro" id="IPR050188">
    <property type="entry name" value="RluA_PseudoU_synthase"/>
</dbReference>
<evidence type="ECO:0000256" key="7">
    <source>
        <dbReference type="PIRSR" id="PIRSR606225-1"/>
    </source>
</evidence>
<dbReference type="NCBIfam" id="TIGR00005">
    <property type="entry name" value="rluA_subfam"/>
    <property type="match status" value="1"/>
</dbReference>
<comment type="catalytic activity">
    <reaction evidence="1">
        <text>uridine(955/2504/2580) in 23S rRNA = pseudouridine(955/2504/2580) in 23S rRNA</text>
        <dbReference type="Rhea" id="RHEA:42528"/>
        <dbReference type="Rhea" id="RHEA-COMP:10099"/>
        <dbReference type="Rhea" id="RHEA-COMP:10100"/>
        <dbReference type="ChEBI" id="CHEBI:65314"/>
        <dbReference type="ChEBI" id="CHEBI:65315"/>
        <dbReference type="EC" id="5.4.99.24"/>
    </reaction>
</comment>
<dbReference type="PROSITE" id="PS01129">
    <property type="entry name" value="PSI_RLU"/>
    <property type="match status" value="1"/>
</dbReference>
<dbReference type="GO" id="GO:0003723">
    <property type="term" value="F:RNA binding"/>
    <property type="evidence" value="ECO:0007669"/>
    <property type="project" value="UniProtKB-KW"/>
</dbReference>
<dbReference type="CDD" id="cd00165">
    <property type="entry name" value="S4"/>
    <property type="match status" value="1"/>
</dbReference>
<keyword evidence="5 8" id="KW-0694">RNA-binding</keyword>
<dbReference type="EMBL" id="SMRS01000003">
    <property type="protein sequence ID" value="KAA0875344.1"/>
    <property type="molecule type" value="Genomic_DNA"/>
</dbReference>
<dbReference type="FunFam" id="3.10.290.10:FF:000010">
    <property type="entry name" value="Pseudouridine synthase"/>
    <property type="match status" value="1"/>
</dbReference>
<evidence type="ECO:0000256" key="8">
    <source>
        <dbReference type="PROSITE-ProRule" id="PRU00182"/>
    </source>
</evidence>
<dbReference type="GO" id="GO:0000455">
    <property type="term" value="P:enzyme-directed rRNA pseudouridine synthesis"/>
    <property type="evidence" value="ECO:0007669"/>
    <property type="project" value="UniProtKB-ARBA"/>
</dbReference>
<dbReference type="AlphaFoldDB" id="A0A5A9W4D5"/>
<dbReference type="InterPro" id="IPR006225">
    <property type="entry name" value="PsdUridine_synth_RluC/D"/>
</dbReference>
<evidence type="ECO:0000256" key="1">
    <source>
        <dbReference type="ARBA" id="ARBA00000381"/>
    </source>
</evidence>
<dbReference type="GO" id="GO:0160141">
    <property type="term" value="F:23S rRNA pseudouridine(955/2504/2580) synthase activity"/>
    <property type="evidence" value="ECO:0007669"/>
    <property type="project" value="UniProtKB-EC"/>
</dbReference>
<evidence type="ECO:0000256" key="4">
    <source>
        <dbReference type="ARBA" id="ARBA00022552"/>
    </source>
</evidence>
<keyword evidence="4" id="KW-0698">rRNA processing</keyword>